<keyword evidence="3" id="KW-1185">Reference proteome</keyword>
<evidence type="ECO:0000313" key="3">
    <source>
        <dbReference type="Proteomes" id="UP000277498"/>
    </source>
</evidence>
<dbReference type="GO" id="GO:0016740">
    <property type="term" value="F:transferase activity"/>
    <property type="evidence" value="ECO:0007669"/>
    <property type="project" value="UniProtKB-KW"/>
</dbReference>
<dbReference type="InterPro" id="IPR036928">
    <property type="entry name" value="AS_sf"/>
</dbReference>
<evidence type="ECO:0000259" key="1">
    <source>
        <dbReference type="Pfam" id="PF01425"/>
    </source>
</evidence>
<reference evidence="2 3" key="1">
    <citation type="submission" date="2018-11" db="EMBL/GenBank/DDBJ databases">
        <authorList>
            <person name="Criscuolo A."/>
        </authorList>
    </citation>
    <scope>NUCLEOTIDE SEQUENCE [LARGE SCALE GENOMIC DNA]</scope>
    <source>
        <strain evidence="2">ACIP111625</strain>
    </source>
</reference>
<name>A0A3P5X7A0_9RHOB</name>
<sequence>MQPEIFELGLAGAARLVRQGVIGFEDLARACLERAAHHQALNAWERLLPDQALAAARAQQMLLDAGYDLGPLQGIPLGIKSNIDLAGLRTSAGGRLASPPEAGRDAAVIARLRQAGAVILGTTNMDEFAWGGTTSNPHYGQTLNPHDPLRIPAGSSGGSGVAVATGSAFAALGTDTGGSVRLPAAMNGLFGLRPGLGSVSVEGVFPLAWSLDTVGPLARSAEDAGLLFNAMTGTAAPRRLRGLQGLRIGLFEEYTLSALHPDVGARFEALLAACTGAGAAVIPLPLEGITPAVDALVIVDAVEPSAVHDHWRNSESAAYGDTVARLLDCGHGFSGVEYLHAQRYRTWLRAQMLRHLAGVDLLLMPTVPYTAPLIGETEEVDLGNGRRENALTANMRFTCIPSLTGLPALSLPIGCDRQGLPVGAQIIGAPQSEGDLFALAGEMAALCA</sequence>
<dbReference type="Proteomes" id="UP000277498">
    <property type="component" value="Unassembled WGS sequence"/>
</dbReference>
<dbReference type="Pfam" id="PF01425">
    <property type="entry name" value="Amidase"/>
    <property type="match status" value="1"/>
</dbReference>
<feature type="domain" description="Amidase" evidence="1">
    <location>
        <begin position="27"/>
        <end position="436"/>
    </location>
</feature>
<protein>
    <submittedName>
        <fullName evidence="2">Glutamyl-tRNA(Gln) amidotransferase subunit A</fullName>
        <ecNumber evidence="2">6.3.5.-</ecNumber>
    </submittedName>
</protein>
<dbReference type="AlphaFoldDB" id="A0A3P5X7A0"/>
<dbReference type="PANTHER" id="PTHR11895">
    <property type="entry name" value="TRANSAMIDASE"/>
    <property type="match status" value="1"/>
</dbReference>
<dbReference type="PANTHER" id="PTHR11895:SF176">
    <property type="entry name" value="AMIDASE AMID-RELATED"/>
    <property type="match status" value="1"/>
</dbReference>
<accession>A0A3P5X7A0</accession>
<dbReference type="SUPFAM" id="SSF75304">
    <property type="entry name" value="Amidase signature (AS) enzymes"/>
    <property type="match status" value="1"/>
</dbReference>
<keyword evidence="2" id="KW-0808">Transferase</keyword>
<dbReference type="InterPro" id="IPR000120">
    <property type="entry name" value="Amidase"/>
</dbReference>
<organism evidence="2 3">
    <name type="scientific">Pseudogemmobacter humi</name>
    <dbReference type="NCBI Taxonomy" id="2483812"/>
    <lineage>
        <taxon>Bacteria</taxon>
        <taxon>Pseudomonadati</taxon>
        <taxon>Pseudomonadota</taxon>
        <taxon>Alphaproteobacteria</taxon>
        <taxon>Rhodobacterales</taxon>
        <taxon>Paracoccaceae</taxon>
        <taxon>Pseudogemmobacter</taxon>
    </lineage>
</organism>
<dbReference type="GO" id="GO:0016874">
    <property type="term" value="F:ligase activity"/>
    <property type="evidence" value="ECO:0007669"/>
    <property type="project" value="UniProtKB-KW"/>
</dbReference>
<gene>
    <name evidence="2" type="primary">gatA_2</name>
    <name evidence="2" type="ORF">XINFAN_02565</name>
</gene>
<keyword evidence="2" id="KW-0436">Ligase</keyword>
<dbReference type="Gene3D" id="3.90.1300.10">
    <property type="entry name" value="Amidase signature (AS) domain"/>
    <property type="match status" value="1"/>
</dbReference>
<proteinExistence type="predicted"/>
<dbReference type="OrthoDB" id="9777859at2"/>
<dbReference type="InterPro" id="IPR023631">
    <property type="entry name" value="Amidase_dom"/>
</dbReference>
<dbReference type="EMBL" id="UXAW01000079">
    <property type="protein sequence ID" value="VDC30513.1"/>
    <property type="molecule type" value="Genomic_DNA"/>
</dbReference>
<dbReference type="EC" id="6.3.5.-" evidence="2"/>
<evidence type="ECO:0000313" key="2">
    <source>
        <dbReference type="EMBL" id="VDC30513.1"/>
    </source>
</evidence>
<dbReference type="RefSeq" id="WP_124087306.1">
    <property type="nucleotide sequence ID" value="NZ_UXAW01000079.1"/>
</dbReference>